<sequence length="153" mass="16270">MKAASLKGNFNVTPEQLSSLYSFIKDTLNPLSANGSKVLEFATKAEKVGKYSGMPLEEVKEKTELDAAAVEAAIEELIKLDILAPSSYKELYQLNPQNIPQVFSFDAPESELTLNIKLVTGDVVAEAPAAKPAKASKAAAAVATEAQEAEVAE</sequence>
<accession>A0A1N7RDQ9</accession>
<dbReference type="EMBL" id="FTOR01000012">
    <property type="protein sequence ID" value="SIT33245.1"/>
    <property type="molecule type" value="Genomic_DNA"/>
</dbReference>
<keyword evidence="2" id="KW-1185">Reference proteome</keyword>
<evidence type="ECO:0000313" key="2">
    <source>
        <dbReference type="Proteomes" id="UP000186917"/>
    </source>
</evidence>
<dbReference type="Proteomes" id="UP000186917">
    <property type="component" value="Unassembled WGS sequence"/>
</dbReference>
<evidence type="ECO:0000313" key="1">
    <source>
        <dbReference type="EMBL" id="SIT33245.1"/>
    </source>
</evidence>
<organism evidence="1 2">
    <name type="scientific">Filimonas lacunae</name>
    <dbReference type="NCBI Taxonomy" id="477680"/>
    <lineage>
        <taxon>Bacteria</taxon>
        <taxon>Pseudomonadati</taxon>
        <taxon>Bacteroidota</taxon>
        <taxon>Chitinophagia</taxon>
        <taxon>Chitinophagales</taxon>
        <taxon>Chitinophagaceae</taxon>
        <taxon>Filimonas</taxon>
    </lineage>
</organism>
<protein>
    <submittedName>
        <fullName evidence="1">Uncharacterized protein</fullName>
    </submittedName>
</protein>
<dbReference type="OrthoDB" id="676597at2"/>
<proteinExistence type="predicted"/>
<name>A0A1N7RDQ9_9BACT</name>
<reference evidence="2" key="1">
    <citation type="submission" date="2017-01" db="EMBL/GenBank/DDBJ databases">
        <authorList>
            <person name="Varghese N."/>
            <person name="Submissions S."/>
        </authorList>
    </citation>
    <scope>NUCLEOTIDE SEQUENCE [LARGE SCALE GENOMIC DNA]</scope>
    <source>
        <strain evidence="2">DSM 21054</strain>
    </source>
</reference>
<gene>
    <name evidence="1" type="ORF">SAMN05421788_11291</name>
</gene>
<dbReference type="RefSeq" id="WP_076382163.1">
    <property type="nucleotide sequence ID" value="NZ_AP017422.1"/>
</dbReference>
<dbReference type="AlphaFoldDB" id="A0A1N7RDQ9"/>